<evidence type="ECO:0008006" key="6">
    <source>
        <dbReference type="Google" id="ProtNLM"/>
    </source>
</evidence>
<dbReference type="SUPFAM" id="SSF55021">
    <property type="entry name" value="ACT-like"/>
    <property type="match status" value="1"/>
</dbReference>
<keyword evidence="5" id="KW-1185">Reference proteome</keyword>
<dbReference type="InterPro" id="IPR045865">
    <property type="entry name" value="ACT-like_dom_sf"/>
</dbReference>
<evidence type="ECO:0000259" key="2">
    <source>
        <dbReference type="Pfam" id="PF13679"/>
    </source>
</evidence>
<dbReference type="InterPro" id="IPR052220">
    <property type="entry name" value="METTL25"/>
</dbReference>
<evidence type="ECO:0000256" key="1">
    <source>
        <dbReference type="SAM" id="MobiDB-lite"/>
    </source>
</evidence>
<accession>A0A367LNN6</accession>
<dbReference type="EMBL" id="LKCN02000001">
    <property type="protein sequence ID" value="RCI16055.1"/>
    <property type="molecule type" value="Genomic_DNA"/>
</dbReference>
<dbReference type="STRING" id="1330021.A0A367LNN6"/>
<organism evidence="4 5">
    <name type="scientific">Ophiocordyceps polyrhachis-furcata BCC 54312</name>
    <dbReference type="NCBI Taxonomy" id="1330021"/>
    <lineage>
        <taxon>Eukaryota</taxon>
        <taxon>Fungi</taxon>
        <taxon>Dikarya</taxon>
        <taxon>Ascomycota</taxon>
        <taxon>Pezizomycotina</taxon>
        <taxon>Sordariomycetes</taxon>
        <taxon>Hypocreomycetidae</taxon>
        <taxon>Hypocreales</taxon>
        <taxon>Ophiocordycipitaceae</taxon>
        <taxon>Ophiocordyceps</taxon>
    </lineage>
</organism>
<feature type="region of interest" description="Disordered" evidence="1">
    <location>
        <begin position="443"/>
        <end position="472"/>
    </location>
</feature>
<dbReference type="InterPro" id="IPR025714">
    <property type="entry name" value="Methyltranfer_dom"/>
</dbReference>
<dbReference type="GO" id="GO:0046394">
    <property type="term" value="P:carboxylic acid biosynthetic process"/>
    <property type="evidence" value="ECO:0007669"/>
    <property type="project" value="UniProtKB-ARBA"/>
</dbReference>
<dbReference type="InterPro" id="IPR027795">
    <property type="entry name" value="CASTOR_ACT_dom"/>
</dbReference>
<sequence>MGPAEPLPYSVAFSSAEEYVEKLLSFAHSNETFQILCGGVHILDFFTMEPGLFHTALPAEWHPFLLSCETMRLLDLLVRDDLDDLSFGDGVPQPPASLISYIRQIRDLSLRREFDPAHSKLPALPRSVAVGMKPKKIHEVTHFADYVQRLADEMRCEGGVSHVIDLGSGQNYLGRILASHPYNRRVVAVEGRETNVAAAQGLDRLAGLAVKQKVMRNKKLWNKVLEARGPDKAKDPEALAEAIKQVAGTEAFDFRPVGQLASEFRDEDGRGHVQYVSGRLESGHLNDVVAVVDGRKDGQKLSLMAVSIHSCGNLSHHGIRSLVLNPDMRAVAMVGCCYNLMTERLGPPSYKHPYLRPSLQAINGRVVAESAKRDPSGFPMSNKFCSYGGDGIRLNITARMMACQALPNWTRDESEAFFTRHFYRAVLQRIFLDRGVVSCVRHGQESSSSSSSSSSSPSSPSESTPFNTSTNPVTIGSLGKRCYTSLRAYVRGAVEKLTIGGGEKQHASILGAKMDGLTDDEVDAYETAYLARRRELCVVWSLMAFSAMAVESLIVTDRWMFLVEQRDVVEQAWVEAVFDYRRSPRNLVVVGDHEYTLIYIPLPLYSQFLQPILRILLPQTRSLIDGSDRLEGLTADSHQHGFLNISVTPLEVSVVAHSSWARKVMQPVIDALPRHLAGSVAVLGDAYMVLCIISADLDAAGRVIQLSSPLALAGVPIFFVTTYFSDFILFPRSERRKVIKALSDHGFELSEENQSSFVSKSPSSPPSNANELQVRTFDLLQKRSVAPYVDDDLRLVQCSGRDVSQLVSAYGSSRHQQRPHRRQSWIENVDSKLYTCIISALVSQPRFLSVTLAQDDPPSLLLDRKLLPLFGDSIVGDTDLSLIPIFLDLANLPSEVTGIVCGVAGRLVDEMRMTETSQLSYLSTARASAVILAEEQATRALAILRPLLVRD</sequence>
<protein>
    <recommendedName>
        <fullName evidence="6">Methyltransferase domain-containing protein</fullName>
    </recommendedName>
</protein>
<dbReference type="Proteomes" id="UP000253664">
    <property type="component" value="Unassembled WGS sequence"/>
</dbReference>
<evidence type="ECO:0000313" key="4">
    <source>
        <dbReference type="EMBL" id="RCI16055.1"/>
    </source>
</evidence>
<proteinExistence type="predicted"/>
<dbReference type="OrthoDB" id="10258156at2759"/>
<gene>
    <name evidence="4" type="ORF">L249_2071</name>
</gene>
<feature type="compositionally biased region" description="Low complexity" evidence="1">
    <location>
        <begin position="445"/>
        <end position="463"/>
    </location>
</feature>
<dbReference type="Pfam" id="PF13840">
    <property type="entry name" value="ACT_7"/>
    <property type="match status" value="1"/>
</dbReference>
<dbReference type="PANTHER" id="PTHR12496">
    <property type="entry name" value="CGI-41 METHYLTRANSFERASE"/>
    <property type="match status" value="1"/>
</dbReference>
<feature type="domain" description="CASTOR ACT" evidence="3">
    <location>
        <begin position="685"/>
        <end position="744"/>
    </location>
</feature>
<dbReference type="PANTHER" id="PTHR12496:SF0">
    <property type="entry name" value="METHYLTRANSFERASE DOMAIN-CONTAINING PROTEIN"/>
    <property type="match status" value="1"/>
</dbReference>
<dbReference type="Gene3D" id="3.30.2130.10">
    <property type="entry name" value="VC0802-like"/>
    <property type="match status" value="1"/>
</dbReference>
<comment type="caution">
    <text evidence="4">The sequence shown here is derived from an EMBL/GenBank/DDBJ whole genome shotgun (WGS) entry which is preliminary data.</text>
</comment>
<name>A0A367LNN6_9HYPO</name>
<dbReference type="Pfam" id="PF13679">
    <property type="entry name" value="Methyltransf_32"/>
    <property type="match status" value="1"/>
</dbReference>
<dbReference type="AlphaFoldDB" id="A0A367LNN6"/>
<reference evidence="4 5" key="1">
    <citation type="journal article" date="2015" name="BMC Genomics">
        <title>Insights from the genome of Ophiocordyceps polyrhachis-furcata to pathogenicity and host specificity in insect fungi.</title>
        <authorList>
            <person name="Wichadakul D."/>
            <person name="Kobmoo N."/>
            <person name="Ingsriswang S."/>
            <person name="Tangphatsornruang S."/>
            <person name="Chantasingh D."/>
            <person name="Luangsa-ard J.J."/>
            <person name="Eurwilaichitr L."/>
        </authorList>
    </citation>
    <scope>NUCLEOTIDE SEQUENCE [LARGE SCALE GENOMIC DNA]</scope>
    <source>
        <strain evidence="4 5">BCC 54312</strain>
    </source>
</reference>
<feature type="domain" description="Methyltransferase" evidence="2">
    <location>
        <begin position="135"/>
        <end position="343"/>
    </location>
</feature>
<evidence type="ECO:0000313" key="5">
    <source>
        <dbReference type="Proteomes" id="UP000253664"/>
    </source>
</evidence>
<evidence type="ECO:0000259" key="3">
    <source>
        <dbReference type="Pfam" id="PF13840"/>
    </source>
</evidence>
<dbReference type="GO" id="GO:0006520">
    <property type="term" value="P:amino acid metabolic process"/>
    <property type="evidence" value="ECO:0007669"/>
    <property type="project" value="UniProtKB-ARBA"/>
</dbReference>